<evidence type="ECO:0000313" key="4">
    <source>
        <dbReference type="Proteomes" id="UP000464378"/>
    </source>
</evidence>
<proteinExistence type="predicted"/>
<keyword evidence="3" id="KW-0547">Nucleotide-binding</keyword>
<protein>
    <submittedName>
        <fullName evidence="3">Abc transporter atp-binding protein: Uncharacterized protein</fullName>
    </submittedName>
</protein>
<dbReference type="Gene3D" id="3.40.50.300">
    <property type="entry name" value="P-loop containing nucleotide triphosphate hydrolases"/>
    <property type="match status" value="1"/>
</dbReference>
<dbReference type="RefSeq" id="WP_162655879.1">
    <property type="nucleotide sequence ID" value="NZ_LR593887.1"/>
</dbReference>
<feature type="domain" description="N-acetyltransferase" evidence="2">
    <location>
        <begin position="221"/>
        <end position="405"/>
    </location>
</feature>
<dbReference type="Gene3D" id="3.40.630.30">
    <property type="match status" value="1"/>
</dbReference>
<gene>
    <name evidence="3" type="ORF">GMBLW1_32760</name>
</gene>
<dbReference type="PROSITE" id="PS51186">
    <property type="entry name" value="GNAT"/>
    <property type="match status" value="1"/>
</dbReference>
<dbReference type="InterPro" id="IPR000182">
    <property type="entry name" value="GNAT_dom"/>
</dbReference>
<dbReference type="SUPFAM" id="SSF52540">
    <property type="entry name" value="P-loop containing nucleoside triphosphate hydrolases"/>
    <property type="match status" value="1"/>
</dbReference>
<reference evidence="3" key="1">
    <citation type="submission" date="2019-04" db="EMBL/GenBank/DDBJ databases">
        <authorList>
            <consortium name="Science for Life Laboratories"/>
        </authorList>
    </citation>
    <scope>NUCLEOTIDE SEQUENCE</scope>
    <source>
        <strain evidence="3">MBLW1</strain>
    </source>
</reference>
<dbReference type="GO" id="GO:0016747">
    <property type="term" value="F:acyltransferase activity, transferring groups other than amino-acyl groups"/>
    <property type="evidence" value="ECO:0007669"/>
    <property type="project" value="InterPro"/>
</dbReference>
<accession>A0A6C2YH51</accession>
<dbReference type="GO" id="GO:0005524">
    <property type="term" value="F:ATP binding"/>
    <property type="evidence" value="ECO:0007669"/>
    <property type="project" value="UniProtKB-KW"/>
</dbReference>
<dbReference type="EMBL" id="LR586016">
    <property type="protein sequence ID" value="VIP00684.1"/>
    <property type="molecule type" value="Genomic_DNA"/>
</dbReference>
<name>A0A6C2YH51_9BACT</name>
<dbReference type="SUPFAM" id="SSF55729">
    <property type="entry name" value="Acyl-CoA N-acyltransferases (Nat)"/>
    <property type="match status" value="1"/>
</dbReference>
<organism evidence="3">
    <name type="scientific">Tuwongella immobilis</name>
    <dbReference type="NCBI Taxonomy" id="692036"/>
    <lineage>
        <taxon>Bacteria</taxon>
        <taxon>Pseudomonadati</taxon>
        <taxon>Planctomycetota</taxon>
        <taxon>Planctomycetia</taxon>
        <taxon>Gemmatales</taxon>
        <taxon>Gemmataceae</taxon>
        <taxon>Tuwongella</taxon>
    </lineage>
</organism>
<dbReference type="InterPro" id="IPR016181">
    <property type="entry name" value="Acyl_CoA_acyltransferase"/>
</dbReference>
<dbReference type="EMBL" id="LR593887">
    <property type="protein sequence ID" value="VTR96786.1"/>
    <property type="molecule type" value="Genomic_DNA"/>
</dbReference>
<sequence>MQLVLETCIDDTPRVAQLRGLFDLPEQPQMRRVWDVALPLSERDWSIGLITGTSGSGKSSIARHCFPSERGFLWMDDLPPWPSQRAVVDGFPSGMAIREITEWLSTVGFSSPPAWLQPAHTLSTGQRFRADLARLLATAQQQGRIAVCDEFTSVVDRTVAQIGSAAIAKAVRRQRMRFIAITCHADVETWLQPEWRFRPELAQCVESDSGNRPDVGSESAFVWRSVQPRPQIAIDLVRTTTAAWPIFAPHHYLSHRINPAAVCFLALHRGEPIGFSAWINHFSTQGGKREHRTVVMPDWQGVGVGMAMAGTLAGMWRGLGFRATSTTTHPGLIAARYRHPHWLCTRAPSMARPRRLPTSTPRPPSTRVESPRPTPMLRHATQRLTAGFRYIGPAMPPTLARWLLNGTTPFSG</sequence>
<evidence type="ECO:0000256" key="1">
    <source>
        <dbReference type="SAM" id="MobiDB-lite"/>
    </source>
</evidence>
<dbReference type="CDD" id="cd00267">
    <property type="entry name" value="ABC_ATPase"/>
    <property type="match status" value="1"/>
</dbReference>
<evidence type="ECO:0000259" key="2">
    <source>
        <dbReference type="PROSITE" id="PS51186"/>
    </source>
</evidence>
<dbReference type="InterPro" id="IPR027417">
    <property type="entry name" value="P-loop_NTPase"/>
</dbReference>
<keyword evidence="3" id="KW-0067">ATP-binding</keyword>
<dbReference type="InParanoid" id="A0A6C2YH51"/>
<keyword evidence="4" id="KW-1185">Reference proteome</keyword>
<dbReference type="KEGG" id="tim:GMBLW1_32760"/>
<dbReference type="AlphaFoldDB" id="A0A6C2YH51"/>
<dbReference type="Proteomes" id="UP000464378">
    <property type="component" value="Chromosome"/>
</dbReference>
<feature type="region of interest" description="Disordered" evidence="1">
    <location>
        <begin position="348"/>
        <end position="377"/>
    </location>
</feature>
<evidence type="ECO:0000313" key="3">
    <source>
        <dbReference type="EMBL" id="VIP00684.1"/>
    </source>
</evidence>